<organism evidence="7 8">
    <name type="scientific">Obba rivulosa</name>
    <dbReference type="NCBI Taxonomy" id="1052685"/>
    <lineage>
        <taxon>Eukaryota</taxon>
        <taxon>Fungi</taxon>
        <taxon>Dikarya</taxon>
        <taxon>Basidiomycota</taxon>
        <taxon>Agaricomycotina</taxon>
        <taxon>Agaricomycetes</taxon>
        <taxon>Polyporales</taxon>
        <taxon>Gelatoporiaceae</taxon>
        <taxon>Obba</taxon>
    </lineage>
</organism>
<accession>A0A8E2DR31</accession>
<evidence type="ECO:0000256" key="5">
    <source>
        <dbReference type="SAM" id="Phobius"/>
    </source>
</evidence>
<name>A0A8E2DR31_9APHY</name>
<keyword evidence="6" id="KW-0732">Signal</keyword>
<gene>
    <name evidence="7" type="ORF">OBBRIDRAFT_789644</name>
</gene>
<feature type="transmembrane region" description="Helical" evidence="5">
    <location>
        <begin position="106"/>
        <end position="127"/>
    </location>
</feature>
<keyword evidence="3 5" id="KW-1133">Transmembrane helix</keyword>
<evidence type="ECO:0000313" key="7">
    <source>
        <dbReference type="EMBL" id="OCH94121.1"/>
    </source>
</evidence>
<dbReference type="PANTHER" id="PTHR31465:SF1">
    <property type="entry name" value="PROTEIN RTA1-RELATED"/>
    <property type="match status" value="1"/>
</dbReference>
<evidence type="ECO:0000256" key="1">
    <source>
        <dbReference type="ARBA" id="ARBA00004141"/>
    </source>
</evidence>
<dbReference type="Proteomes" id="UP000250043">
    <property type="component" value="Unassembled WGS sequence"/>
</dbReference>
<feature type="chain" id="PRO_5034247346" evidence="6">
    <location>
        <begin position="26"/>
        <end position="318"/>
    </location>
</feature>
<feature type="transmembrane region" description="Helical" evidence="5">
    <location>
        <begin position="42"/>
        <end position="68"/>
    </location>
</feature>
<feature type="transmembrane region" description="Helical" evidence="5">
    <location>
        <begin position="147"/>
        <end position="171"/>
    </location>
</feature>
<dbReference type="OrthoDB" id="3358017at2759"/>
<comment type="subcellular location">
    <subcellularLocation>
        <location evidence="1">Membrane</location>
        <topology evidence="1">Multi-pass membrane protein</topology>
    </subcellularLocation>
</comment>
<feature type="transmembrane region" description="Helical" evidence="5">
    <location>
        <begin position="75"/>
        <end position="94"/>
    </location>
</feature>
<evidence type="ECO:0000313" key="8">
    <source>
        <dbReference type="Proteomes" id="UP000250043"/>
    </source>
</evidence>
<keyword evidence="4 5" id="KW-0472">Membrane</keyword>
<sequence length="318" mass="35712">MSLRRMLQRALTLFSVMSFAMSAAAATPDIDPKDDPMNPLRYIASNALTGVALAAVLLVAIGHVYSFWRYRGKCMLPMVIGDWTYALGFVVRFALHSNPDSKGVYIIFQLLIVLSPCAFIATEYMILGRLARYLDCSRHLLIAPTKIARVFVISDVVTFLIQAGGASLSTAKTESALKAGEHIFLVGLILQLVSFCIFLLIYVRFLLLVWKRDPQLWNADHSKVWYDDWRALAYALLISSIAIFVRCTYRVIELAEGFRGRLSTTEAYFYALDTLPICIAIALYVPFWPGRIIPRIDDDGSRKLANEEYRMDSATALA</sequence>
<protein>
    <submittedName>
        <fullName evidence="7">RTA1-like protein</fullName>
    </submittedName>
</protein>
<feature type="transmembrane region" description="Helical" evidence="5">
    <location>
        <begin position="267"/>
        <end position="287"/>
    </location>
</feature>
<dbReference type="AlphaFoldDB" id="A0A8E2DR31"/>
<dbReference type="InterPro" id="IPR007568">
    <property type="entry name" value="RTA1"/>
</dbReference>
<evidence type="ECO:0000256" key="4">
    <source>
        <dbReference type="ARBA" id="ARBA00023136"/>
    </source>
</evidence>
<evidence type="ECO:0000256" key="3">
    <source>
        <dbReference type="ARBA" id="ARBA00022989"/>
    </source>
</evidence>
<feature type="signal peptide" evidence="6">
    <location>
        <begin position="1"/>
        <end position="25"/>
    </location>
</feature>
<feature type="transmembrane region" description="Helical" evidence="5">
    <location>
        <begin position="231"/>
        <end position="252"/>
    </location>
</feature>
<dbReference type="GO" id="GO:0016020">
    <property type="term" value="C:membrane"/>
    <property type="evidence" value="ECO:0007669"/>
    <property type="project" value="UniProtKB-SubCell"/>
</dbReference>
<evidence type="ECO:0000256" key="2">
    <source>
        <dbReference type="ARBA" id="ARBA00022692"/>
    </source>
</evidence>
<keyword evidence="2 5" id="KW-0812">Transmembrane</keyword>
<dbReference type="EMBL" id="KV722347">
    <property type="protein sequence ID" value="OCH94121.1"/>
    <property type="molecule type" value="Genomic_DNA"/>
</dbReference>
<feature type="transmembrane region" description="Helical" evidence="5">
    <location>
        <begin position="183"/>
        <end position="210"/>
    </location>
</feature>
<reference evidence="7 8" key="1">
    <citation type="submission" date="2016-07" db="EMBL/GenBank/DDBJ databases">
        <title>Draft genome of the white-rot fungus Obba rivulosa 3A-2.</title>
        <authorList>
            <consortium name="DOE Joint Genome Institute"/>
            <person name="Miettinen O."/>
            <person name="Riley R."/>
            <person name="Acob R."/>
            <person name="Barry K."/>
            <person name="Cullen D."/>
            <person name="De Vries R."/>
            <person name="Hainaut M."/>
            <person name="Hatakka A."/>
            <person name="Henrissat B."/>
            <person name="Hilden K."/>
            <person name="Kuo R."/>
            <person name="Labutti K."/>
            <person name="Lipzen A."/>
            <person name="Makela M.R."/>
            <person name="Sandor L."/>
            <person name="Spatafora J.W."/>
            <person name="Grigoriev I.V."/>
            <person name="Hibbett D.S."/>
        </authorList>
    </citation>
    <scope>NUCLEOTIDE SEQUENCE [LARGE SCALE GENOMIC DNA]</scope>
    <source>
        <strain evidence="7 8">3A-2</strain>
    </source>
</reference>
<dbReference type="Pfam" id="PF04479">
    <property type="entry name" value="RTA1"/>
    <property type="match status" value="1"/>
</dbReference>
<proteinExistence type="predicted"/>
<evidence type="ECO:0000256" key="6">
    <source>
        <dbReference type="SAM" id="SignalP"/>
    </source>
</evidence>
<keyword evidence="8" id="KW-1185">Reference proteome</keyword>
<dbReference type="PANTHER" id="PTHR31465">
    <property type="entry name" value="PROTEIN RTA1-RELATED"/>
    <property type="match status" value="1"/>
</dbReference>